<dbReference type="AlphaFoldDB" id="A0A3F3GVE8"/>
<gene>
    <name evidence="1" type="ORF">FPFC_011820</name>
</gene>
<dbReference type="InterPro" id="IPR023214">
    <property type="entry name" value="HAD_sf"/>
</dbReference>
<dbReference type="GO" id="GO:0016791">
    <property type="term" value="F:phosphatase activity"/>
    <property type="evidence" value="ECO:0007669"/>
    <property type="project" value="UniProtKB-ARBA"/>
</dbReference>
<dbReference type="STRING" id="220714.SAMN05660469_0256"/>
<name>A0A3F3GVE8_9LACO</name>
<accession>A0A3F3GVE8</accession>
<dbReference type="PANTHER" id="PTHR10000:SF53">
    <property type="entry name" value="5-AMINO-6-(5-PHOSPHO-D-RIBITYLAMINO)URACIL PHOSPHATASE YBJI-RELATED"/>
    <property type="match status" value="1"/>
</dbReference>
<organism evidence="1 2">
    <name type="scientific">Fructobacillus pseudoficulneus</name>
    <dbReference type="NCBI Taxonomy" id="220714"/>
    <lineage>
        <taxon>Bacteria</taxon>
        <taxon>Bacillati</taxon>
        <taxon>Bacillota</taxon>
        <taxon>Bacilli</taxon>
        <taxon>Lactobacillales</taxon>
        <taxon>Lactobacillaceae</taxon>
        <taxon>Fructobacillus</taxon>
    </lineage>
</organism>
<dbReference type="RefSeq" id="WP_059375757.1">
    <property type="nucleotide sequence ID" value="NZ_DF968063.1"/>
</dbReference>
<dbReference type="Gene3D" id="3.40.50.1000">
    <property type="entry name" value="HAD superfamily/HAD-like"/>
    <property type="match status" value="1"/>
</dbReference>
<keyword evidence="1" id="KW-0378">Hydrolase</keyword>
<evidence type="ECO:0000313" key="2">
    <source>
        <dbReference type="Proteomes" id="UP000061227"/>
    </source>
</evidence>
<dbReference type="PROSITE" id="PS01229">
    <property type="entry name" value="COF_2"/>
    <property type="match status" value="1"/>
</dbReference>
<sequence length="268" mass="29445">MTIKLIATDLDATFLRADKTFDRQAYDVMMNLAKQRGLTFVVATGNHPDKVKKYFEGANQDFILIANNGAEIVSQGEILTTYAIDPSAFAPVVQTVKAHQDHVSMGLVFTGITKAFMLKEMAALGLGERKAQFYFKDLVMIDDLAEISEPILKMTADFPDYEPEFMSAITEQDLPVHVTTSGYGAIDLVNPTVNKGVALKDLGQRLGIQPEEMTAFGDGLNDLEMLELVGQPYAMPNSDSELLTRDYQVAISDSNHDGVLKTILADIL</sequence>
<dbReference type="Proteomes" id="UP000061227">
    <property type="component" value="Unassembled WGS sequence"/>
</dbReference>
<dbReference type="GO" id="GO:0000287">
    <property type="term" value="F:magnesium ion binding"/>
    <property type="evidence" value="ECO:0007669"/>
    <property type="project" value="TreeGrafter"/>
</dbReference>
<dbReference type="InterPro" id="IPR036412">
    <property type="entry name" value="HAD-like_sf"/>
</dbReference>
<evidence type="ECO:0000313" key="1">
    <source>
        <dbReference type="EMBL" id="GAP02302.1"/>
    </source>
</evidence>
<dbReference type="OrthoDB" id="9814970at2"/>
<dbReference type="GO" id="GO:0005829">
    <property type="term" value="C:cytosol"/>
    <property type="evidence" value="ECO:0007669"/>
    <property type="project" value="TreeGrafter"/>
</dbReference>
<dbReference type="NCBIfam" id="TIGR01484">
    <property type="entry name" value="HAD-SF-IIB"/>
    <property type="match status" value="1"/>
</dbReference>
<proteinExistence type="predicted"/>
<dbReference type="Gene3D" id="3.30.1240.10">
    <property type="match status" value="1"/>
</dbReference>
<dbReference type="Pfam" id="PF08282">
    <property type="entry name" value="Hydrolase_3"/>
    <property type="match status" value="1"/>
</dbReference>
<keyword evidence="2" id="KW-1185">Reference proteome</keyword>
<dbReference type="PANTHER" id="PTHR10000">
    <property type="entry name" value="PHOSPHOSERINE PHOSPHATASE"/>
    <property type="match status" value="1"/>
</dbReference>
<protein>
    <submittedName>
        <fullName evidence="1">HAD superfamily hydrolase</fullName>
    </submittedName>
</protein>
<dbReference type="InterPro" id="IPR006379">
    <property type="entry name" value="HAD-SF_hydro_IIB"/>
</dbReference>
<dbReference type="SUPFAM" id="SSF56784">
    <property type="entry name" value="HAD-like"/>
    <property type="match status" value="1"/>
</dbReference>
<reference evidence="1 2" key="1">
    <citation type="journal article" date="2015" name="BMC Genomics">
        <title>Comparative genomics of Fructobacillus spp. and Leuconostoc spp. reveals niche-specific evolution of Fructobacillus spp.</title>
        <authorList>
            <person name="Endo A."/>
            <person name="Tanizawa Y."/>
            <person name="Tanaka N."/>
            <person name="Maeno S."/>
            <person name="Kumar H."/>
            <person name="Shiwa Y."/>
            <person name="Okada S."/>
            <person name="Yoshikawa H."/>
            <person name="Dicks L."/>
            <person name="Nakagawa J."/>
            <person name="Arita M."/>
        </authorList>
    </citation>
    <scope>NUCLEOTIDE SEQUENCE [LARGE SCALE GENOMIC DNA]</scope>
    <source>
        <strain evidence="1 2">DSM 15468</strain>
    </source>
</reference>
<dbReference type="EMBL" id="DF968063">
    <property type="protein sequence ID" value="GAP02302.1"/>
    <property type="molecule type" value="Genomic_DNA"/>
</dbReference>